<dbReference type="Pfam" id="PF13618">
    <property type="entry name" value="Gluconate_2-dh3"/>
    <property type="match status" value="1"/>
</dbReference>
<keyword evidence="2" id="KW-1185">Reference proteome</keyword>
<dbReference type="Proteomes" id="UP001500582">
    <property type="component" value="Unassembled WGS sequence"/>
</dbReference>
<dbReference type="EMBL" id="BAABFT010000023">
    <property type="protein sequence ID" value="GAA4339542.1"/>
    <property type="molecule type" value="Genomic_DNA"/>
</dbReference>
<gene>
    <name evidence="1" type="ORF">GCM10023149_50290</name>
</gene>
<dbReference type="RefSeq" id="WP_345213982.1">
    <property type="nucleotide sequence ID" value="NZ_BAABFT010000023.1"/>
</dbReference>
<sequence>MDRRIALKNLALIIGGATLFPSDMLAGGKTLIQLKNITISPAQEKLLADVAETIIPKTTTPGAKDLGLHLFVLTMLDDCYGKQDQQAFITGLGELSQLIAKTSTKPFALWPAKQRETLLLGIDNGNYSPELKKFFWIAKDKTVQCYTQSKYFMTKRVVYELIPGRYLVNVPVKPPLKGASK</sequence>
<evidence type="ECO:0000313" key="2">
    <source>
        <dbReference type="Proteomes" id="UP001500582"/>
    </source>
</evidence>
<protein>
    <submittedName>
        <fullName evidence="1">Gluconate 2-dehydrogenase subunit 3 family protein</fullName>
    </submittedName>
</protein>
<reference evidence="2" key="1">
    <citation type="journal article" date="2019" name="Int. J. Syst. Evol. Microbiol.">
        <title>The Global Catalogue of Microorganisms (GCM) 10K type strain sequencing project: providing services to taxonomists for standard genome sequencing and annotation.</title>
        <authorList>
            <consortium name="The Broad Institute Genomics Platform"/>
            <consortium name="The Broad Institute Genome Sequencing Center for Infectious Disease"/>
            <person name="Wu L."/>
            <person name="Ma J."/>
        </authorList>
    </citation>
    <scope>NUCLEOTIDE SEQUENCE [LARGE SCALE GENOMIC DNA]</scope>
    <source>
        <strain evidence="2">JCM 17705</strain>
    </source>
</reference>
<accession>A0ABP8HHR9</accession>
<organism evidence="1 2">
    <name type="scientific">Mucilaginibacter gynuensis</name>
    <dbReference type="NCBI Taxonomy" id="1302236"/>
    <lineage>
        <taxon>Bacteria</taxon>
        <taxon>Pseudomonadati</taxon>
        <taxon>Bacteroidota</taxon>
        <taxon>Sphingobacteriia</taxon>
        <taxon>Sphingobacteriales</taxon>
        <taxon>Sphingobacteriaceae</taxon>
        <taxon>Mucilaginibacter</taxon>
    </lineage>
</organism>
<dbReference type="InterPro" id="IPR027056">
    <property type="entry name" value="Gluconate_2DH_su3"/>
</dbReference>
<evidence type="ECO:0000313" key="1">
    <source>
        <dbReference type="EMBL" id="GAA4339542.1"/>
    </source>
</evidence>
<name>A0ABP8HHR9_9SPHI</name>
<comment type="caution">
    <text evidence="1">The sequence shown here is derived from an EMBL/GenBank/DDBJ whole genome shotgun (WGS) entry which is preliminary data.</text>
</comment>
<proteinExistence type="predicted"/>